<gene>
    <name evidence="3" type="ORF">SLAV_28065</name>
</gene>
<evidence type="ECO:0000313" key="3">
    <source>
        <dbReference type="EMBL" id="ATZ27403.1"/>
    </source>
</evidence>
<feature type="transmembrane region" description="Helical" evidence="2">
    <location>
        <begin position="319"/>
        <end position="343"/>
    </location>
</feature>
<feature type="compositionally biased region" description="Basic and acidic residues" evidence="1">
    <location>
        <begin position="1"/>
        <end position="15"/>
    </location>
</feature>
<evidence type="ECO:0000313" key="4">
    <source>
        <dbReference type="Proteomes" id="UP000231791"/>
    </source>
</evidence>
<feature type="compositionally biased region" description="Low complexity" evidence="1">
    <location>
        <begin position="16"/>
        <end position="27"/>
    </location>
</feature>
<feature type="transmembrane region" description="Helical" evidence="2">
    <location>
        <begin position="47"/>
        <end position="66"/>
    </location>
</feature>
<evidence type="ECO:0000256" key="2">
    <source>
        <dbReference type="SAM" id="Phobius"/>
    </source>
</evidence>
<reference evidence="3 4" key="1">
    <citation type="submission" date="2017-11" db="EMBL/GenBank/DDBJ databases">
        <title>Complete genome sequence of Streptomyces lavendulae subsp. lavendulae CCM 3239 (formerly 'Streptomyces aureofaciens CCM 3239'), the producer of the angucycline-type antibiotic auricin.</title>
        <authorList>
            <person name="Busche T."/>
            <person name="Novakova R."/>
            <person name="Al'Dilaimi A."/>
            <person name="Homerova D."/>
            <person name="Feckova L."/>
            <person name="Rezuchova B."/>
            <person name="Mingyar E."/>
            <person name="Csolleiova D."/>
            <person name="Bekeova C."/>
            <person name="Winkler A."/>
            <person name="Sevcikova B."/>
            <person name="Kalinowski J."/>
            <person name="Kormanec J."/>
            <person name="Ruckert C."/>
        </authorList>
    </citation>
    <scope>NUCLEOTIDE SEQUENCE [LARGE SCALE GENOMIC DNA]</scope>
    <source>
        <strain evidence="3 4">CCM 3239</strain>
    </source>
</reference>
<feature type="transmembrane region" description="Helical" evidence="2">
    <location>
        <begin position="286"/>
        <end position="307"/>
    </location>
</feature>
<feature type="transmembrane region" description="Helical" evidence="2">
    <location>
        <begin position="167"/>
        <end position="191"/>
    </location>
</feature>
<organism evidence="3 4">
    <name type="scientific">Streptomyces lavendulae subsp. lavendulae</name>
    <dbReference type="NCBI Taxonomy" id="58340"/>
    <lineage>
        <taxon>Bacteria</taxon>
        <taxon>Bacillati</taxon>
        <taxon>Actinomycetota</taxon>
        <taxon>Actinomycetes</taxon>
        <taxon>Kitasatosporales</taxon>
        <taxon>Streptomycetaceae</taxon>
        <taxon>Streptomyces</taxon>
    </lineage>
</organism>
<evidence type="ECO:0000256" key="1">
    <source>
        <dbReference type="SAM" id="MobiDB-lite"/>
    </source>
</evidence>
<feature type="region of interest" description="Disordered" evidence="1">
    <location>
        <begin position="1"/>
        <end position="41"/>
    </location>
</feature>
<keyword evidence="2" id="KW-0812">Transmembrane</keyword>
<feature type="compositionally biased region" description="Pro residues" evidence="1">
    <location>
        <begin position="28"/>
        <end position="39"/>
    </location>
</feature>
<dbReference type="AlphaFoldDB" id="A0A2K8PNN3"/>
<keyword evidence="4" id="KW-1185">Reference proteome</keyword>
<dbReference type="KEGG" id="slx:SLAV_28065"/>
<keyword evidence="2" id="KW-0472">Membrane</keyword>
<accession>A0A2K8PNN3</accession>
<keyword evidence="2" id="KW-1133">Transmembrane helix</keyword>
<sequence>MGEVEGRRARDRWDMTTRAAQTTTPARTPTPTPARPTAPHPGAGRRILAGAALAATLPYLTLKTAWVAGSHLGIPEGSILLRPGLFFTVANAVTLAMDACVILLVLVLTRPWGMRIPSWLLTLPVFVATGLLTPIVLGYPSQLLVRALGMGADEQVRAASKPFLEPWVFAVVYGGFIIQAVALTGLFVPYARGRWGGLWQGAAGRRLPSPTGVVAGAAAVCAGAVGAAHLYWAFGGSAGLSAQQAAVYSAETGVVSAAHAVCAFAAAAGALLLARGGTGRADLRLALAWIGSGATFSWGTWMLSAAVGPQLDSGDGTTVALTLTYAGQMITGLLSAGVLIRFLRSRRTA</sequence>
<dbReference type="Proteomes" id="UP000231791">
    <property type="component" value="Chromosome"/>
</dbReference>
<dbReference type="EMBL" id="CP024985">
    <property type="protein sequence ID" value="ATZ27403.1"/>
    <property type="molecule type" value="Genomic_DNA"/>
</dbReference>
<feature type="transmembrane region" description="Helical" evidence="2">
    <location>
        <begin position="212"/>
        <end position="234"/>
    </location>
</feature>
<feature type="transmembrane region" description="Helical" evidence="2">
    <location>
        <begin position="119"/>
        <end position="139"/>
    </location>
</feature>
<name>A0A2K8PNN3_STRLA</name>
<proteinExistence type="predicted"/>
<protein>
    <submittedName>
        <fullName evidence="3">Uncharacterized protein</fullName>
    </submittedName>
</protein>
<feature type="transmembrane region" description="Helical" evidence="2">
    <location>
        <begin position="254"/>
        <end position="274"/>
    </location>
</feature>
<feature type="transmembrane region" description="Helical" evidence="2">
    <location>
        <begin position="86"/>
        <end position="107"/>
    </location>
</feature>